<sequence>MIYVLAALLPPIGLLLNGQPFSAIFNLVLIVFCAVFGLFFHVLLLVPSAHAVIAVHMKREDRRHREMVEAIRRHGPPPGYRAP</sequence>
<feature type="transmembrane region" description="Helical" evidence="1">
    <location>
        <begin position="28"/>
        <end position="55"/>
    </location>
</feature>
<dbReference type="GeneID" id="92955371"/>
<evidence type="ECO:0008006" key="4">
    <source>
        <dbReference type="Google" id="ProtNLM"/>
    </source>
</evidence>
<dbReference type="AlphaFoldDB" id="A0A1G6RK00"/>
<name>A0A1G6RK00_9BRAD</name>
<keyword evidence="1" id="KW-1133">Transmembrane helix</keyword>
<organism evidence="2 3">
    <name type="scientific">Bradyrhizobium brasilense</name>
    <dbReference type="NCBI Taxonomy" id="1419277"/>
    <lineage>
        <taxon>Bacteria</taxon>
        <taxon>Pseudomonadati</taxon>
        <taxon>Pseudomonadota</taxon>
        <taxon>Alphaproteobacteria</taxon>
        <taxon>Hyphomicrobiales</taxon>
        <taxon>Nitrobacteraceae</taxon>
        <taxon>Bradyrhizobium</taxon>
    </lineage>
</organism>
<evidence type="ECO:0000256" key="1">
    <source>
        <dbReference type="SAM" id="Phobius"/>
    </source>
</evidence>
<protein>
    <recommendedName>
        <fullName evidence="4">YqaE/Pmp3 family membrane protein</fullName>
    </recommendedName>
</protein>
<reference evidence="2 3" key="1">
    <citation type="submission" date="2016-10" db="EMBL/GenBank/DDBJ databases">
        <authorList>
            <person name="de Groot N.N."/>
        </authorList>
    </citation>
    <scope>NUCLEOTIDE SEQUENCE [LARGE SCALE GENOMIC DNA]</scope>
    <source>
        <strain evidence="2 3">R5</strain>
    </source>
</reference>
<evidence type="ECO:0000313" key="3">
    <source>
        <dbReference type="Proteomes" id="UP000199245"/>
    </source>
</evidence>
<accession>A0A1G6RK00</accession>
<proteinExistence type="predicted"/>
<dbReference type="Proteomes" id="UP000199245">
    <property type="component" value="Unassembled WGS sequence"/>
</dbReference>
<keyword evidence="1" id="KW-0472">Membrane</keyword>
<dbReference type="EMBL" id="FMZW01000007">
    <property type="protein sequence ID" value="SDD04694.1"/>
    <property type="molecule type" value="Genomic_DNA"/>
</dbReference>
<dbReference type="RefSeq" id="WP_018271177.1">
    <property type="nucleotide sequence ID" value="NZ_CP121669.1"/>
</dbReference>
<keyword evidence="1" id="KW-0812">Transmembrane</keyword>
<evidence type="ECO:0000313" key="2">
    <source>
        <dbReference type="EMBL" id="SDD04694.1"/>
    </source>
</evidence>
<gene>
    <name evidence="2" type="ORF">SAMN05216337_100725</name>
</gene>